<protein>
    <submittedName>
        <fullName evidence="1 2">Uncharacterized protein</fullName>
    </submittedName>
</protein>
<name>L1K2W9_GUITC</name>
<reference evidence="2" key="3">
    <citation type="submission" date="2016-03" db="UniProtKB">
        <authorList>
            <consortium name="EnsemblProtists"/>
        </authorList>
    </citation>
    <scope>IDENTIFICATION</scope>
</reference>
<evidence type="ECO:0000313" key="2">
    <source>
        <dbReference type="EnsemblProtists" id="EKX54718"/>
    </source>
</evidence>
<dbReference type="Proteomes" id="UP000011087">
    <property type="component" value="Unassembled WGS sequence"/>
</dbReference>
<accession>L1K2W9</accession>
<dbReference type="EnsemblProtists" id="EKX54718">
    <property type="protein sequence ID" value="EKX54718"/>
    <property type="gene ID" value="GUITHDRAFT_149837"/>
</dbReference>
<gene>
    <name evidence="1" type="ORF">GUITHDRAFT_149837</name>
</gene>
<dbReference type="EMBL" id="JH992966">
    <property type="protein sequence ID" value="EKX54718.1"/>
    <property type="molecule type" value="Genomic_DNA"/>
</dbReference>
<reference evidence="1 3" key="1">
    <citation type="journal article" date="2012" name="Nature">
        <title>Algal genomes reveal evolutionary mosaicism and the fate of nucleomorphs.</title>
        <authorList>
            <consortium name="DOE Joint Genome Institute"/>
            <person name="Curtis B.A."/>
            <person name="Tanifuji G."/>
            <person name="Burki F."/>
            <person name="Gruber A."/>
            <person name="Irimia M."/>
            <person name="Maruyama S."/>
            <person name="Arias M.C."/>
            <person name="Ball S.G."/>
            <person name="Gile G.H."/>
            <person name="Hirakawa Y."/>
            <person name="Hopkins J.F."/>
            <person name="Kuo A."/>
            <person name="Rensing S.A."/>
            <person name="Schmutz J."/>
            <person name="Symeonidi A."/>
            <person name="Elias M."/>
            <person name="Eveleigh R.J."/>
            <person name="Herman E.K."/>
            <person name="Klute M.J."/>
            <person name="Nakayama T."/>
            <person name="Obornik M."/>
            <person name="Reyes-Prieto A."/>
            <person name="Armbrust E.V."/>
            <person name="Aves S.J."/>
            <person name="Beiko R.G."/>
            <person name="Coutinho P."/>
            <person name="Dacks J.B."/>
            <person name="Durnford D.G."/>
            <person name="Fast N.M."/>
            <person name="Green B.R."/>
            <person name="Grisdale C.J."/>
            <person name="Hempel F."/>
            <person name="Henrissat B."/>
            <person name="Hoppner M.P."/>
            <person name="Ishida K."/>
            <person name="Kim E."/>
            <person name="Koreny L."/>
            <person name="Kroth P.G."/>
            <person name="Liu Y."/>
            <person name="Malik S.B."/>
            <person name="Maier U.G."/>
            <person name="McRose D."/>
            <person name="Mock T."/>
            <person name="Neilson J.A."/>
            <person name="Onodera N.T."/>
            <person name="Poole A.M."/>
            <person name="Pritham E.J."/>
            <person name="Richards T.A."/>
            <person name="Rocap G."/>
            <person name="Roy S.W."/>
            <person name="Sarai C."/>
            <person name="Schaack S."/>
            <person name="Shirato S."/>
            <person name="Slamovits C.H."/>
            <person name="Spencer D.F."/>
            <person name="Suzuki S."/>
            <person name="Worden A.Z."/>
            <person name="Zauner S."/>
            <person name="Barry K."/>
            <person name="Bell C."/>
            <person name="Bharti A.K."/>
            <person name="Crow J.A."/>
            <person name="Grimwood J."/>
            <person name="Kramer R."/>
            <person name="Lindquist E."/>
            <person name="Lucas S."/>
            <person name="Salamov A."/>
            <person name="McFadden G.I."/>
            <person name="Lane C.E."/>
            <person name="Keeling P.J."/>
            <person name="Gray M.W."/>
            <person name="Grigoriev I.V."/>
            <person name="Archibald J.M."/>
        </authorList>
    </citation>
    <scope>NUCLEOTIDE SEQUENCE</scope>
    <source>
        <strain evidence="1 3">CCMP2712</strain>
    </source>
</reference>
<evidence type="ECO:0000313" key="1">
    <source>
        <dbReference type="EMBL" id="EKX54718.1"/>
    </source>
</evidence>
<proteinExistence type="predicted"/>
<evidence type="ECO:0000313" key="3">
    <source>
        <dbReference type="Proteomes" id="UP000011087"/>
    </source>
</evidence>
<dbReference type="RefSeq" id="XP_005841698.1">
    <property type="nucleotide sequence ID" value="XM_005841641.1"/>
</dbReference>
<sequence length="61" mass="6549">MPTNIEQEQLDKAIPCDPAILQICIPLLGSCKVALASVKATKSDSESRVCMRDDHALPLGI</sequence>
<organism evidence="1">
    <name type="scientific">Guillardia theta (strain CCMP2712)</name>
    <name type="common">Cryptophyte</name>
    <dbReference type="NCBI Taxonomy" id="905079"/>
    <lineage>
        <taxon>Eukaryota</taxon>
        <taxon>Cryptophyceae</taxon>
        <taxon>Pyrenomonadales</taxon>
        <taxon>Geminigeraceae</taxon>
        <taxon>Guillardia</taxon>
    </lineage>
</organism>
<dbReference type="GeneID" id="17311622"/>
<keyword evidence="3" id="KW-1185">Reference proteome</keyword>
<dbReference type="AlphaFoldDB" id="L1K2W9"/>
<dbReference type="KEGG" id="gtt:GUITHDRAFT_149837"/>
<dbReference type="HOGENOM" id="CLU_2927463_0_0_1"/>
<reference evidence="3" key="2">
    <citation type="submission" date="2012-11" db="EMBL/GenBank/DDBJ databases">
        <authorList>
            <person name="Kuo A."/>
            <person name="Curtis B.A."/>
            <person name="Tanifuji G."/>
            <person name="Burki F."/>
            <person name="Gruber A."/>
            <person name="Irimia M."/>
            <person name="Maruyama S."/>
            <person name="Arias M.C."/>
            <person name="Ball S.G."/>
            <person name="Gile G.H."/>
            <person name="Hirakawa Y."/>
            <person name="Hopkins J.F."/>
            <person name="Rensing S.A."/>
            <person name="Schmutz J."/>
            <person name="Symeonidi A."/>
            <person name="Elias M."/>
            <person name="Eveleigh R.J."/>
            <person name="Herman E.K."/>
            <person name="Klute M.J."/>
            <person name="Nakayama T."/>
            <person name="Obornik M."/>
            <person name="Reyes-Prieto A."/>
            <person name="Armbrust E.V."/>
            <person name="Aves S.J."/>
            <person name="Beiko R.G."/>
            <person name="Coutinho P."/>
            <person name="Dacks J.B."/>
            <person name="Durnford D.G."/>
            <person name="Fast N.M."/>
            <person name="Green B.R."/>
            <person name="Grisdale C."/>
            <person name="Hempe F."/>
            <person name="Henrissat B."/>
            <person name="Hoppner M.P."/>
            <person name="Ishida K.-I."/>
            <person name="Kim E."/>
            <person name="Koreny L."/>
            <person name="Kroth P.G."/>
            <person name="Liu Y."/>
            <person name="Malik S.-B."/>
            <person name="Maier U.G."/>
            <person name="McRose D."/>
            <person name="Mock T."/>
            <person name="Neilson J.A."/>
            <person name="Onodera N.T."/>
            <person name="Poole A.M."/>
            <person name="Pritham E.J."/>
            <person name="Richards T.A."/>
            <person name="Rocap G."/>
            <person name="Roy S.W."/>
            <person name="Sarai C."/>
            <person name="Schaack S."/>
            <person name="Shirato S."/>
            <person name="Slamovits C.H."/>
            <person name="Spencer D.F."/>
            <person name="Suzuki S."/>
            <person name="Worden A.Z."/>
            <person name="Zauner S."/>
            <person name="Barry K."/>
            <person name="Bell C."/>
            <person name="Bharti A.K."/>
            <person name="Crow J.A."/>
            <person name="Grimwood J."/>
            <person name="Kramer R."/>
            <person name="Lindquist E."/>
            <person name="Lucas S."/>
            <person name="Salamov A."/>
            <person name="McFadden G.I."/>
            <person name="Lane C.E."/>
            <person name="Keeling P.J."/>
            <person name="Gray M.W."/>
            <person name="Grigoriev I.V."/>
            <person name="Archibald J.M."/>
        </authorList>
    </citation>
    <scope>NUCLEOTIDE SEQUENCE</scope>
    <source>
        <strain evidence="3">CCMP2712</strain>
    </source>
</reference>
<dbReference type="PaxDb" id="55529-EKX54718"/>